<evidence type="ECO:0000313" key="2">
    <source>
        <dbReference type="Proteomes" id="UP000323506"/>
    </source>
</evidence>
<reference evidence="1 2" key="1">
    <citation type="submission" date="2019-06" db="EMBL/GenBank/DDBJ databases">
        <title>WGS assembly of Gossypium darwinii.</title>
        <authorList>
            <person name="Chen Z.J."/>
            <person name="Sreedasyam A."/>
            <person name="Ando A."/>
            <person name="Song Q."/>
            <person name="De L."/>
            <person name="Hulse-Kemp A."/>
            <person name="Ding M."/>
            <person name="Ye W."/>
            <person name="Kirkbride R."/>
            <person name="Jenkins J."/>
            <person name="Plott C."/>
            <person name="Lovell J."/>
            <person name="Lin Y.-M."/>
            <person name="Vaughn R."/>
            <person name="Liu B."/>
            <person name="Li W."/>
            <person name="Simpson S."/>
            <person name="Scheffler B."/>
            <person name="Saski C."/>
            <person name="Grover C."/>
            <person name="Hu G."/>
            <person name="Conover J."/>
            <person name="Carlson J."/>
            <person name="Shu S."/>
            <person name="Boston L."/>
            <person name="Williams M."/>
            <person name="Peterson D."/>
            <person name="Mcgee K."/>
            <person name="Jones D."/>
            <person name="Wendel J."/>
            <person name="Stelly D."/>
            <person name="Grimwood J."/>
            <person name="Schmutz J."/>
        </authorList>
    </citation>
    <scope>NUCLEOTIDE SEQUENCE [LARGE SCALE GENOMIC DNA]</scope>
    <source>
        <strain evidence="1">1808015.09</strain>
    </source>
</reference>
<keyword evidence="2" id="KW-1185">Reference proteome</keyword>
<evidence type="ECO:0000313" key="1">
    <source>
        <dbReference type="EMBL" id="TYH27159.1"/>
    </source>
</evidence>
<accession>A0A5D2HC61</accession>
<gene>
    <name evidence="1" type="ORF">ES288_A02G047200v1</name>
</gene>
<dbReference type="EMBL" id="CM017689">
    <property type="protein sequence ID" value="TYH27159.1"/>
    <property type="molecule type" value="Genomic_DNA"/>
</dbReference>
<name>A0A5D2HC61_GOSDA</name>
<dbReference type="AlphaFoldDB" id="A0A5D2HC61"/>
<dbReference type="Proteomes" id="UP000323506">
    <property type="component" value="Chromosome A02"/>
</dbReference>
<organism evidence="1 2">
    <name type="scientific">Gossypium darwinii</name>
    <name type="common">Darwin's cotton</name>
    <name type="synonym">Gossypium barbadense var. darwinii</name>
    <dbReference type="NCBI Taxonomy" id="34276"/>
    <lineage>
        <taxon>Eukaryota</taxon>
        <taxon>Viridiplantae</taxon>
        <taxon>Streptophyta</taxon>
        <taxon>Embryophyta</taxon>
        <taxon>Tracheophyta</taxon>
        <taxon>Spermatophyta</taxon>
        <taxon>Magnoliopsida</taxon>
        <taxon>eudicotyledons</taxon>
        <taxon>Gunneridae</taxon>
        <taxon>Pentapetalae</taxon>
        <taxon>rosids</taxon>
        <taxon>malvids</taxon>
        <taxon>Malvales</taxon>
        <taxon>Malvaceae</taxon>
        <taxon>Malvoideae</taxon>
        <taxon>Gossypium</taxon>
    </lineage>
</organism>
<sequence length="44" mass="5033">MRPNHHQIWCPAARETIPDSAAVGTRPPIEEFGMVQRLYRESPS</sequence>
<proteinExistence type="predicted"/>
<protein>
    <submittedName>
        <fullName evidence="1">Uncharacterized protein</fullName>
    </submittedName>
</protein>